<name>A0A4E0RD31_FASHE</name>
<comment type="caution">
    <text evidence="2">The sequence shown here is derived from an EMBL/GenBank/DDBJ whole genome shotgun (WGS) entry which is preliminary data.</text>
</comment>
<sequence length="644" mass="73995">MAILLSSSIYSPELKICSSRRSNFFARRTLSFLLGITVVLLVSGSLHQKWTPKQLTFHIPEAVTNTPELRSRLLEARILLVEAHRKARRIQTRFWLRHVLFDIDRQLSRTNKTDMAKYNRTKSLSIRLPEYCPEVRKPGDENQPDKPSIYQTTKCEHQPLNEIVTFLINPETFQKGCDLATRIHSIYPYVPIIMATNKSNALCGQNVHLYGIPNPISEVDIWYHMAQRVRTKYVLIGRNMVDFTEHTNVDRLIRVLSEQSLDIVGGAVRLEPEGLWSFGCYQVVMQNFTLRFRSGHDRSIQSCAFCDYIDSPFLVRRSFFLTHWQERMSHHVLSFVDLFLHLIHNATRYREVAVRGAQMVACVDVIFHVAGYYTVRDRGLSDTPRSIWLRLARKWTLSRIILPGNIELNWKCLEVNIDCSSFTQPGYIVPFCCLQELGHCLVTFLRFASTNNLTTCLTTASLANMIKMSGTLAPWTQELELYWDVYQLKNFVRFARDTLNTSGQCVLSPVEYLTVGRDKTDQCVGQLHSTCLRYTIKSVGWKITLTGVTRLICTGGVHPTRVGILGHWVPTVWNPGLYLRKLYGDDVLIPFINPSDDFVDPLLEEAGLNASPDRSCRDTQPMHACLHRNFDLHGTLQFKDILAY</sequence>
<accession>A0A4E0RD31</accession>
<reference evidence="2" key="1">
    <citation type="submission" date="2019-03" db="EMBL/GenBank/DDBJ databases">
        <title>Improved annotation for the trematode Fasciola hepatica.</title>
        <authorList>
            <person name="Choi Y.-J."/>
            <person name="Martin J."/>
            <person name="Mitreva M."/>
        </authorList>
    </citation>
    <scope>NUCLEOTIDE SEQUENCE [LARGE SCALE GENOMIC DNA]</scope>
</reference>
<evidence type="ECO:0000313" key="3">
    <source>
        <dbReference type="Proteomes" id="UP000230066"/>
    </source>
</evidence>
<dbReference type="AlphaFoldDB" id="A0A4E0RD31"/>
<keyword evidence="1" id="KW-0812">Transmembrane</keyword>
<dbReference type="PANTHER" id="PTHR13627">
    <property type="entry name" value="FUKUTIN RELATED PROTEIN"/>
    <property type="match status" value="1"/>
</dbReference>
<gene>
    <name evidence="2" type="ORF">D915_003938</name>
</gene>
<keyword evidence="1" id="KW-0472">Membrane</keyword>
<dbReference type="EMBL" id="JXXN02001175">
    <property type="protein sequence ID" value="THD25363.1"/>
    <property type="molecule type" value="Genomic_DNA"/>
</dbReference>
<protein>
    <submittedName>
        <fullName evidence="2">Uncharacterized protein</fullName>
    </submittedName>
</protein>
<dbReference type="PANTHER" id="PTHR13627:SF34">
    <property type="entry name" value="RIBITOL-5-PHOSPHATE TRANSFERASE"/>
    <property type="match status" value="1"/>
</dbReference>
<evidence type="ECO:0000313" key="2">
    <source>
        <dbReference type="EMBL" id="THD25363.1"/>
    </source>
</evidence>
<keyword evidence="3" id="KW-1185">Reference proteome</keyword>
<feature type="transmembrane region" description="Helical" evidence="1">
    <location>
        <begin position="29"/>
        <end position="46"/>
    </location>
</feature>
<proteinExistence type="predicted"/>
<dbReference type="Proteomes" id="UP000230066">
    <property type="component" value="Unassembled WGS sequence"/>
</dbReference>
<organism evidence="2 3">
    <name type="scientific">Fasciola hepatica</name>
    <name type="common">Liver fluke</name>
    <dbReference type="NCBI Taxonomy" id="6192"/>
    <lineage>
        <taxon>Eukaryota</taxon>
        <taxon>Metazoa</taxon>
        <taxon>Spiralia</taxon>
        <taxon>Lophotrochozoa</taxon>
        <taxon>Platyhelminthes</taxon>
        <taxon>Trematoda</taxon>
        <taxon>Digenea</taxon>
        <taxon>Plagiorchiida</taxon>
        <taxon>Echinostomata</taxon>
        <taxon>Echinostomatoidea</taxon>
        <taxon>Fasciolidae</taxon>
        <taxon>Fasciola</taxon>
    </lineage>
</organism>
<evidence type="ECO:0000256" key="1">
    <source>
        <dbReference type="SAM" id="Phobius"/>
    </source>
</evidence>
<keyword evidence="1" id="KW-1133">Transmembrane helix</keyword>
<dbReference type="InterPro" id="IPR052613">
    <property type="entry name" value="LicD_transferase"/>
</dbReference>